<dbReference type="GO" id="GO:0016787">
    <property type="term" value="F:hydrolase activity"/>
    <property type="evidence" value="ECO:0007669"/>
    <property type="project" value="UniProtKB-KW"/>
</dbReference>
<name>A0ABX1IXN0_9PSEU</name>
<dbReference type="Gene3D" id="3.90.850.10">
    <property type="entry name" value="Fumarylacetoacetase-like, C-terminal domain"/>
    <property type="match status" value="1"/>
</dbReference>
<dbReference type="Pfam" id="PF01557">
    <property type="entry name" value="FAA_hydrolase"/>
    <property type="match status" value="1"/>
</dbReference>
<evidence type="ECO:0000313" key="5">
    <source>
        <dbReference type="Proteomes" id="UP000715441"/>
    </source>
</evidence>
<dbReference type="SUPFAM" id="SSF56529">
    <property type="entry name" value="FAH"/>
    <property type="match status" value="1"/>
</dbReference>
<reference evidence="4 5" key="1">
    <citation type="submission" date="2020-04" db="EMBL/GenBank/DDBJ databases">
        <title>Novel species.</title>
        <authorList>
            <person name="Teo W.F.A."/>
            <person name="Lipun K."/>
            <person name="Srisuk N."/>
            <person name="Duangmal K."/>
        </authorList>
    </citation>
    <scope>NUCLEOTIDE SEQUENCE [LARGE SCALE GENOMIC DNA]</scope>
    <source>
        <strain evidence="4 5">K13G38</strain>
    </source>
</reference>
<proteinExistence type="predicted"/>
<dbReference type="EMBL" id="JAAXLS010000002">
    <property type="protein sequence ID" value="NKQ52258.1"/>
    <property type="molecule type" value="Genomic_DNA"/>
</dbReference>
<dbReference type="InterPro" id="IPR036663">
    <property type="entry name" value="Fumarylacetoacetase_C_sf"/>
</dbReference>
<protein>
    <submittedName>
        <fullName evidence="4">Fumarylacetoacetate hydrolase family protein</fullName>
    </submittedName>
</protein>
<keyword evidence="5" id="KW-1185">Reference proteome</keyword>
<organism evidence="4 5">
    <name type="scientific">Amycolatopsis acididurans</name>
    <dbReference type="NCBI Taxonomy" id="2724524"/>
    <lineage>
        <taxon>Bacteria</taxon>
        <taxon>Bacillati</taxon>
        <taxon>Actinomycetota</taxon>
        <taxon>Actinomycetes</taxon>
        <taxon>Pseudonocardiales</taxon>
        <taxon>Pseudonocardiaceae</taxon>
        <taxon>Amycolatopsis</taxon>
    </lineage>
</organism>
<keyword evidence="1" id="KW-0479">Metal-binding</keyword>
<comment type="caution">
    <text evidence="4">The sequence shown here is derived from an EMBL/GenBank/DDBJ whole genome shotgun (WGS) entry which is preliminary data.</text>
</comment>
<feature type="domain" description="Fumarylacetoacetase-like C-terminal" evidence="3">
    <location>
        <begin position="40"/>
        <end position="234"/>
    </location>
</feature>
<accession>A0ABX1IXN0</accession>
<dbReference type="Proteomes" id="UP000715441">
    <property type="component" value="Unassembled WGS sequence"/>
</dbReference>
<evidence type="ECO:0000256" key="1">
    <source>
        <dbReference type="ARBA" id="ARBA00022723"/>
    </source>
</evidence>
<gene>
    <name evidence="4" type="ORF">HFP15_05125</name>
</gene>
<dbReference type="InterPro" id="IPR011234">
    <property type="entry name" value="Fumarylacetoacetase-like_C"/>
</dbReference>
<feature type="region of interest" description="Disordered" evidence="2">
    <location>
        <begin position="243"/>
        <end position="265"/>
    </location>
</feature>
<evidence type="ECO:0000256" key="2">
    <source>
        <dbReference type="SAM" id="MobiDB-lite"/>
    </source>
</evidence>
<keyword evidence="4" id="KW-0378">Hydrolase</keyword>
<dbReference type="PANTHER" id="PTHR11820:SF7">
    <property type="entry name" value="ACYLPYRUVASE FAHD1, MITOCHONDRIAL"/>
    <property type="match status" value="1"/>
</dbReference>
<dbReference type="PANTHER" id="PTHR11820">
    <property type="entry name" value="ACYLPYRUVASE"/>
    <property type="match status" value="1"/>
</dbReference>
<sequence>MRRLIEAAGSGADLDQLVRRAPEVDVSSVVLLPAVPDPSKIVAAPVNYRNHQAEMNEASHIDSLGVFLKAPSSVLADGGVVRLPYTDRRFDQEGELAAVIGRRARDVPEEKALECVFGYTCLLDMTMRGGEDRSVRKSFDTFTPLGPAIVSRQDVPPIDELELHLWVNGKLRQRADLKDLIWGVAKLVSYVSTVMTLNPGDIVSTGTPEGVGEVHDGDRIEMRVTGLDLLTASVSATGATVCPTRGAGRGPTPPTALTAVRERQR</sequence>
<evidence type="ECO:0000259" key="3">
    <source>
        <dbReference type="Pfam" id="PF01557"/>
    </source>
</evidence>
<evidence type="ECO:0000313" key="4">
    <source>
        <dbReference type="EMBL" id="NKQ52258.1"/>
    </source>
</evidence>